<dbReference type="InterPro" id="IPR017896">
    <property type="entry name" value="4Fe4S_Fe-S-bd"/>
</dbReference>
<evidence type="ECO:0000259" key="10">
    <source>
        <dbReference type="PROSITE" id="PS51379"/>
    </source>
</evidence>
<evidence type="ECO:0000256" key="9">
    <source>
        <dbReference type="SAM" id="MobiDB-lite"/>
    </source>
</evidence>
<dbReference type="GO" id="GO:0046872">
    <property type="term" value="F:metal ion binding"/>
    <property type="evidence" value="ECO:0007669"/>
    <property type="project" value="UniProtKB-KW"/>
</dbReference>
<feature type="compositionally biased region" description="Low complexity" evidence="9">
    <location>
        <begin position="21"/>
        <end position="37"/>
    </location>
</feature>
<dbReference type="InterPro" id="IPR004453">
    <property type="entry name" value="QueG"/>
</dbReference>
<dbReference type="InterPro" id="IPR017900">
    <property type="entry name" value="4Fe4S_Fe_S_CS"/>
</dbReference>
<dbReference type="GO" id="GO:0008616">
    <property type="term" value="P:tRNA queuosine(34) biosynthetic process"/>
    <property type="evidence" value="ECO:0007669"/>
    <property type="project" value="UniProtKB-KW"/>
</dbReference>
<protein>
    <submittedName>
        <fullName evidence="11">tRNA epoxyqueuosine(34) reductase QueG</fullName>
        <ecNumber evidence="11">1.17.99.6</ecNumber>
    </submittedName>
</protein>
<feature type="domain" description="4Fe-4S ferredoxin-type" evidence="10">
    <location>
        <begin position="216"/>
        <end position="245"/>
    </location>
</feature>
<dbReference type="Pfam" id="PF13484">
    <property type="entry name" value="Fer4_16"/>
    <property type="match status" value="1"/>
</dbReference>
<keyword evidence="6 11" id="KW-0560">Oxidoreductase</keyword>
<dbReference type="InterPro" id="IPR011989">
    <property type="entry name" value="ARM-like"/>
</dbReference>
<dbReference type="InterPro" id="IPR016024">
    <property type="entry name" value="ARM-type_fold"/>
</dbReference>
<proteinExistence type="predicted"/>
<dbReference type="PROSITE" id="PS51379">
    <property type="entry name" value="4FE4S_FER_2"/>
    <property type="match status" value="1"/>
</dbReference>
<comment type="caution">
    <text evidence="11">The sequence shown here is derived from an EMBL/GenBank/DDBJ whole genome shotgun (WGS) entry which is preliminary data.</text>
</comment>
<evidence type="ECO:0000256" key="6">
    <source>
        <dbReference type="ARBA" id="ARBA00023002"/>
    </source>
</evidence>
<feature type="region of interest" description="Disordered" evidence="9">
    <location>
        <begin position="422"/>
        <end position="445"/>
    </location>
</feature>
<organism evidence="11 12">
    <name type="scientific">Eiseniibacteriota bacterium</name>
    <dbReference type="NCBI Taxonomy" id="2212470"/>
    <lineage>
        <taxon>Bacteria</taxon>
        <taxon>Candidatus Eiseniibacteriota</taxon>
    </lineage>
</organism>
<dbReference type="EC" id="1.17.99.6" evidence="11"/>
<evidence type="ECO:0000256" key="3">
    <source>
        <dbReference type="ARBA" id="ARBA00022694"/>
    </source>
</evidence>
<reference evidence="11 12" key="1">
    <citation type="journal article" date="2019" name="Nat. Microbiol.">
        <title>Mediterranean grassland soil C-N compound turnover is dependent on rainfall and depth, and is mediated by genomically divergent microorganisms.</title>
        <authorList>
            <person name="Diamond S."/>
            <person name="Andeer P.F."/>
            <person name="Li Z."/>
            <person name="Crits-Christoph A."/>
            <person name="Burstein D."/>
            <person name="Anantharaman K."/>
            <person name="Lane K.R."/>
            <person name="Thomas B.C."/>
            <person name="Pan C."/>
            <person name="Northen T.R."/>
            <person name="Banfield J.F."/>
        </authorList>
    </citation>
    <scope>NUCLEOTIDE SEQUENCE [LARGE SCALE GENOMIC DNA]</scope>
    <source>
        <strain evidence="11">WS_3</strain>
    </source>
</reference>
<dbReference type="InterPro" id="IPR013542">
    <property type="entry name" value="QueG_DUF1730"/>
</dbReference>
<evidence type="ECO:0000256" key="1">
    <source>
        <dbReference type="ARBA" id="ARBA00022485"/>
    </source>
</evidence>
<keyword evidence="5" id="KW-0671">Queuosine biosynthesis</keyword>
<keyword evidence="8" id="KW-0411">Iron-sulfur</keyword>
<dbReference type="Pfam" id="PF13646">
    <property type="entry name" value="HEAT_2"/>
    <property type="match status" value="1"/>
</dbReference>
<dbReference type="PANTHER" id="PTHR30002:SF4">
    <property type="entry name" value="EPOXYQUEUOSINE REDUCTASE"/>
    <property type="match status" value="1"/>
</dbReference>
<dbReference type="PANTHER" id="PTHR30002">
    <property type="entry name" value="EPOXYQUEUOSINE REDUCTASE"/>
    <property type="match status" value="1"/>
</dbReference>
<keyword evidence="4" id="KW-0479">Metal-binding</keyword>
<keyword evidence="7" id="KW-0408">Iron</keyword>
<dbReference type="AlphaFoldDB" id="A0A538SBF5"/>
<evidence type="ECO:0000256" key="7">
    <source>
        <dbReference type="ARBA" id="ARBA00023004"/>
    </source>
</evidence>
<evidence type="ECO:0000256" key="8">
    <source>
        <dbReference type="ARBA" id="ARBA00023014"/>
    </source>
</evidence>
<name>A0A538SBF5_UNCEI</name>
<keyword evidence="1" id="KW-0004">4Fe-4S</keyword>
<sequence length="445" mass="48122">MPPTPIGGTPPSETTPSLTGAPAAPAVSAGPGASSPAVAAPGPAAVIKLRALELGFSAVGIASVGPLEARLHYEAWLAAGRHGEMAYLASEKHRRRRAHPEAILRDLQAVVCVALCHDPDRDPGREGRLGRIARYAAGEDYHGVMRDKLRALQRFVRELLPGSRALWYSDTGAILERGWAERAGLGWIGKHSGLISQQFGSWFLLGELLVDRPLEPDPPLAREHCGTCARCLAACPTGAIVGPYQVDARRFSYLTIELRGPIPIELRPLVGDWIFGCDVCQEVCPWNRFAPPAREARLHARALEGWTLERFLGLDEAEFAQLFHQSPIRRAQRSGFLRNVCVALGNRGEPAAASALERALERDPEPLVRSHAAWALGEIARRVKGEEATAGARNPMLAALRRAAETDAAPEVREEARAALSMLNPDEATSFRSGSRQGTPAAPRR</sequence>
<evidence type="ECO:0000256" key="5">
    <source>
        <dbReference type="ARBA" id="ARBA00022785"/>
    </source>
</evidence>
<dbReference type="Proteomes" id="UP000320184">
    <property type="component" value="Unassembled WGS sequence"/>
</dbReference>
<evidence type="ECO:0000313" key="12">
    <source>
        <dbReference type="Proteomes" id="UP000320184"/>
    </source>
</evidence>
<feature type="region of interest" description="Disordered" evidence="9">
    <location>
        <begin position="1"/>
        <end position="37"/>
    </location>
</feature>
<dbReference type="Pfam" id="PF08331">
    <property type="entry name" value="QueG_DUF1730"/>
    <property type="match status" value="1"/>
</dbReference>
<keyword evidence="3" id="KW-0819">tRNA processing</keyword>
<dbReference type="Gene3D" id="3.30.70.20">
    <property type="match status" value="1"/>
</dbReference>
<dbReference type="SUPFAM" id="SSF46548">
    <property type="entry name" value="alpha-helical ferredoxin"/>
    <property type="match status" value="1"/>
</dbReference>
<evidence type="ECO:0000256" key="4">
    <source>
        <dbReference type="ARBA" id="ARBA00022723"/>
    </source>
</evidence>
<dbReference type="PROSITE" id="PS00198">
    <property type="entry name" value="4FE4S_FER_1"/>
    <property type="match status" value="1"/>
</dbReference>
<dbReference type="NCBIfam" id="TIGR00276">
    <property type="entry name" value="tRNA epoxyqueuosine(34) reductase QueG"/>
    <property type="match status" value="1"/>
</dbReference>
<evidence type="ECO:0000256" key="2">
    <source>
        <dbReference type="ARBA" id="ARBA00022490"/>
    </source>
</evidence>
<gene>
    <name evidence="11" type="primary">queG</name>
    <name evidence="11" type="ORF">E6K73_11465</name>
</gene>
<dbReference type="Gene3D" id="1.25.10.10">
    <property type="entry name" value="Leucine-rich Repeat Variant"/>
    <property type="match status" value="1"/>
</dbReference>
<evidence type="ECO:0000313" key="11">
    <source>
        <dbReference type="EMBL" id="TMQ48709.1"/>
    </source>
</evidence>
<keyword evidence="2" id="KW-0963">Cytoplasm</keyword>
<dbReference type="GO" id="GO:0051539">
    <property type="term" value="F:4 iron, 4 sulfur cluster binding"/>
    <property type="evidence" value="ECO:0007669"/>
    <property type="project" value="UniProtKB-KW"/>
</dbReference>
<dbReference type="EMBL" id="VBOT01000135">
    <property type="protein sequence ID" value="TMQ48709.1"/>
    <property type="molecule type" value="Genomic_DNA"/>
</dbReference>
<dbReference type="GO" id="GO:0052693">
    <property type="term" value="F:epoxyqueuosine reductase activity"/>
    <property type="evidence" value="ECO:0007669"/>
    <property type="project" value="UniProtKB-EC"/>
</dbReference>
<dbReference type="SUPFAM" id="SSF48371">
    <property type="entry name" value="ARM repeat"/>
    <property type="match status" value="1"/>
</dbReference>
<accession>A0A538SBF5</accession>